<dbReference type="Gene3D" id="3.60.15.10">
    <property type="entry name" value="Ribonuclease Z/Hydroxyacylglutathione hydrolase-like"/>
    <property type="match status" value="1"/>
</dbReference>
<accession>A0A3B0UA85</accession>
<gene>
    <name evidence="6" type="ORF">MNBD_BACTEROID07-197</name>
</gene>
<dbReference type="PANTHER" id="PTHR46233:SF3">
    <property type="entry name" value="HYDROXYACYLGLUTATHIONE HYDROLASE GLOC"/>
    <property type="match status" value="1"/>
</dbReference>
<comment type="cofactor">
    <cofactor evidence="1">
        <name>Zn(2+)</name>
        <dbReference type="ChEBI" id="CHEBI:29105"/>
    </cofactor>
</comment>
<dbReference type="SMART" id="SM00849">
    <property type="entry name" value="Lactamase_B"/>
    <property type="match status" value="1"/>
</dbReference>
<dbReference type="GO" id="GO:0016787">
    <property type="term" value="F:hydrolase activity"/>
    <property type="evidence" value="ECO:0007669"/>
    <property type="project" value="UniProtKB-KW"/>
</dbReference>
<dbReference type="CDD" id="cd06262">
    <property type="entry name" value="metallo-hydrolase-like_MBL-fold"/>
    <property type="match status" value="1"/>
</dbReference>
<evidence type="ECO:0000259" key="5">
    <source>
        <dbReference type="SMART" id="SM00849"/>
    </source>
</evidence>
<dbReference type="Pfam" id="PF00753">
    <property type="entry name" value="Lactamase_B"/>
    <property type="match status" value="1"/>
</dbReference>
<feature type="domain" description="Metallo-beta-lactamase" evidence="5">
    <location>
        <begin position="13"/>
        <end position="195"/>
    </location>
</feature>
<evidence type="ECO:0000256" key="1">
    <source>
        <dbReference type="ARBA" id="ARBA00001947"/>
    </source>
</evidence>
<organism evidence="6">
    <name type="scientific">hydrothermal vent metagenome</name>
    <dbReference type="NCBI Taxonomy" id="652676"/>
    <lineage>
        <taxon>unclassified sequences</taxon>
        <taxon>metagenomes</taxon>
        <taxon>ecological metagenomes</taxon>
    </lineage>
</organism>
<dbReference type="AlphaFoldDB" id="A0A3B0UA85"/>
<dbReference type="SUPFAM" id="SSF56281">
    <property type="entry name" value="Metallo-hydrolase/oxidoreductase"/>
    <property type="match status" value="1"/>
</dbReference>
<dbReference type="InterPro" id="IPR051453">
    <property type="entry name" value="MBL_Glyoxalase_II"/>
</dbReference>
<keyword evidence="2" id="KW-0479">Metal-binding</keyword>
<dbReference type="PANTHER" id="PTHR46233">
    <property type="entry name" value="HYDROXYACYLGLUTATHIONE HYDROLASE GLOC"/>
    <property type="match status" value="1"/>
</dbReference>
<evidence type="ECO:0000256" key="3">
    <source>
        <dbReference type="ARBA" id="ARBA00022801"/>
    </source>
</evidence>
<dbReference type="InterPro" id="IPR036866">
    <property type="entry name" value="RibonucZ/Hydroxyglut_hydro"/>
</dbReference>
<sequence>MLKIKKFVFNPFQLNAYVVYDENGDCLLFDPAVSTDAEMQKLETFISNNNLTPKLLVNTHSHIDHIIGNHKVAERYQLKLAAHRGGQGFIDHAVKSAAGFGLPFDGVKEIDIPLDEGGKLTLGSHVLQVFYTPGHADGSLCFYAEPEGFVITGDVLFSQSIGRTDLPTGDYDLLQRSIWEKLFVLPDETIVYPGHGPDTSIGVEKKTNPFVAIGME</sequence>
<dbReference type="GO" id="GO:0046872">
    <property type="term" value="F:metal ion binding"/>
    <property type="evidence" value="ECO:0007669"/>
    <property type="project" value="UniProtKB-KW"/>
</dbReference>
<name>A0A3B0UA85_9ZZZZ</name>
<dbReference type="InterPro" id="IPR001279">
    <property type="entry name" value="Metallo-B-lactamas"/>
</dbReference>
<keyword evidence="4" id="KW-0862">Zinc</keyword>
<keyword evidence="3 6" id="KW-0378">Hydrolase</keyword>
<dbReference type="EMBL" id="UOET01000167">
    <property type="protein sequence ID" value="VAW27865.1"/>
    <property type="molecule type" value="Genomic_DNA"/>
</dbReference>
<protein>
    <submittedName>
        <fullName evidence="6">MBL-fold metallo-hydrolase superfamily</fullName>
    </submittedName>
</protein>
<evidence type="ECO:0000256" key="2">
    <source>
        <dbReference type="ARBA" id="ARBA00022723"/>
    </source>
</evidence>
<evidence type="ECO:0000256" key="4">
    <source>
        <dbReference type="ARBA" id="ARBA00022833"/>
    </source>
</evidence>
<reference evidence="6" key="1">
    <citation type="submission" date="2018-06" db="EMBL/GenBank/DDBJ databases">
        <authorList>
            <person name="Zhirakovskaya E."/>
        </authorList>
    </citation>
    <scope>NUCLEOTIDE SEQUENCE</scope>
</reference>
<evidence type="ECO:0000313" key="6">
    <source>
        <dbReference type="EMBL" id="VAW27865.1"/>
    </source>
</evidence>
<proteinExistence type="predicted"/>